<dbReference type="AlphaFoldDB" id="A0AAD7CZQ2"/>
<gene>
    <name evidence="1" type="ORF">B0H17DRAFT_1085180</name>
</gene>
<keyword evidence="2" id="KW-1185">Reference proteome</keyword>
<dbReference type="EMBL" id="JARKIE010000174">
    <property type="protein sequence ID" value="KAJ7671189.1"/>
    <property type="molecule type" value="Genomic_DNA"/>
</dbReference>
<sequence length="201" mass="22458">MKQTSDETRTLWYHFIQPRVDGTGGHILRASWWMKGTGEERTFACIQGATVRFGKFLGPYIFLLPPCYSCPCANFAPRHHSCGRWRLPETIRTQDFSGRFRSLAWSPRIPLPRRTVEQAFGAVSPTILADIKLAKNHQYELANFLCTVWLLVKHSPKVGAEAGGLAVPVSFKIARPASVLAPRLLVYPRLHLAGNTGISSV</sequence>
<dbReference type="Proteomes" id="UP001221757">
    <property type="component" value="Unassembled WGS sequence"/>
</dbReference>
<reference evidence="1" key="1">
    <citation type="submission" date="2023-03" db="EMBL/GenBank/DDBJ databases">
        <title>Massive genome expansion in bonnet fungi (Mycena s.s.) driven by repeated elements and novel gene families across ecological guilds.</title>
        <authorList>
            <consortium name="Lawrence Berkeley National Laboratory"/>
            <person name="Harder C.B."/>
            <person name="Miyauchi S."/>
            <person name="Viragh M."/>
            <person name="Kuo A."/>
            <person name="Thoen E."/>
            <person name="Andreopoulos B."/>
            <person name="Lu D."/>
            <person name="Skrede I."/>
            <person name="Drula E."/>
            <person name="Henrissat B."/>
            <person name="Morin E."/>
            <person name="Kohler A."/>
            <person name="Barry K."/>
            <person name="LaButti K."/>
            <person name="Morin E."/>
            <person name="Salamov A."/>
            <person name="Lipzen A."/>
            <person name="Mereny Z."/>
            <person name="Hegedus B."/>
            <person name="Baldrian P."/>
            <person name="Stursova M."/>
            <person name="Weitz H."/>
            <person name="Taylor A."/>
            <person name="Grigoriev I.V."/>
            <person name="Nagy L.G."/>
            <person name="Martin F."/>
            <person name="Kauserud H."/>
        </authorList>
    </citation>
    <scope>NUCLEOTIDE SEQUENCE</scope>
    <source>
        <strain evidence="1">CBHHK067</strain>
    </source>
</reference>
<protein>
    <submittedName>
        <fullName evidence="1">Uncharacterized protein</fullName>
    </submittedName>
</protein>
<comment type="caution">
    <text evidence="1">The sequence shown here is derived from an EMBL/GenBank/DDBJ whole genome shotgun (WGS) entry which is preliminary data.</text>
</comment>
<evidence type="ECO:0000313" key="2">
    <source>
        <dbReference type="Proteomes" id="UP001221757"/>
    </source>
</evidence>
<name>A0AAD7CZQ2_MYCRO</name>
<evidence type="ECO:0000313" key="1">
    <source>
        <dbReference type="EMBL" id="KAJ7671189.1"/>
    </source>
</evidence>
<proteinExistence type="predicted"/>
<accession>A0AAD7CZQ2</accession>
<organism evidence="1 2">
    <name type="scientific">Mycena rosella</name>
    <name type="common">Pink bonnet</name>
    <name type="synonym">Agaricus rosellus</name>
    <dbReference type="NCBI Taxonomy" id="1033263"/>
    <lineage>
        <taxon>Eukaryota</taxon>
        <taxon>Fungi</taxon>
        <taxon>Dikarya</taxon>
        <taxon>Basidiomycota</taxon>
        <taxon>Agaricomycotina</taxon>
        <taxon>Agaricomycetes</taxon>
        <taxon>Agaricomycetidae</taxon>
        <taxon>Agaricales</taxon>
        <taxon>Marasmiineae</taxon>
        <taxon>Mycenaceae</taxon>
        <taxon>Mycena</taxon>
    </lineage>
</organism>